<evidence type="ECO:0000313" key="3">
    <source>
        <dbReference type="Proteomes" id="UP000637239"/>
    </source>
</evidence>
<reference evidence="2" key="2">
    <citation type="submission" date="2021-02" db="EMBL/GenBank/DDBJ databases">
        <title>Aspergillus chevalieri M1 genome sequence.</title>
        <authorList>
            <person name="Kadooka C."/>
            <person name="Mori K."/>
            <person name="Futagami T."/>
        </authorList>
    </citation>
    <scope>NUCLEOTIDE SEQUENCE</scope>
    <source>
        <strain evidence="2">M1</strain>
    </source>
</reference>
<proteinExistence type="predicted"/>
<protein>
    <submittedName>
        <fullName evidence="2">Uncharacterized protein</fullName>
    </submittedName>
</protein>
<reference evidence="2" key="1">
    <citation type="submission" date="2021-01" db="EMBL/GenBank/DDBJ databases">
        <authorList>
            <consortium name="Aspergillus chevalieri M1 genome sequencing consortium"/>
            <person name="Kazuki M."/>
            <person name="Futagami T."/>
        </authorList>
    </citation>
    <scope>NUCLEOTIDE SEQUENCE</scope>
    <source>
        <strain evidence="2">M1</strain>
    </source>
</reference>
<evidence type="ECO:0000256" key="1">
    <source>
        <dbReference type="SAM" id="MobiDB-lite"/>
    </source>
</evidence>
<dbReference type="RefSeq" id="XP_043132909.1">
    <property type="nucleotide sequence ID" value="XM_043276396.1"/>
</dbReference>
<dbReference type="KEGG" id="ache:ACHE_11789S"/>
<gene>
    <name evidence="2" type="ORF">ACHE_11789S</name>
</gene>
<accession>A0A7R7VGL9</accession>
<feature type="region of interest" description="Disordered" evidence="1">
    <location>
        <begin position="1"/>
        <end position="75"/>
    </location>
</feature>
<name>A0A7R7VGL9_ASPCH</name>
<keyword evidence="3" id="KW-1185">Reference proteome</keyword>
<dbReference type="Proteomes" id="UP000637239">
    <property type="component" value="Chromosome 1"/>
</dbReference>
<sequence>MPLAASCSMAVSAAYHPPPGDDNGLKPVMWGEIPATQLDRAKTSSESDNEEETMRSASNLNTRDHGSDNEDSNSD</sequence>
<organism evidence="2 3">
    <name type="scientific">Aspergillus chevalieri</name>
    <name type="common">Eurotium chevalieri</name>
    <dbReference type="NCBI Taxonomy" id="182096"/>
    <lineage>
        <taxon>Eukaryota</taxon>
        <taxon>Fungi</taxon>
        <taxon>Dikarya</taxon>
        <taxon>Ascomycota</taxon>
        <taxon>Pezizomycotina</taxon>
        <taxon>Eurotiomycetes</taxon>
        <taxon>Eurotiomycetidae</taxon>
        <taxon>Eurotiales</taxon>
        <taxon>Aspergillaceae</taxon>
        <taxon>Aspergillus</taxon>
        <taxon>Aspergillus subgen. Aspergillus</taxon>
    </lineage>
</organism>
<dbReference type="GeneID" id="66978746"/>
<dbReference type="EMBL" id="AP024416">
    <property type="protein sequence ID" value="BCR84387.1"/>
    <property type="molecule type" value="Genomic_DNA"/>
</dbReference>
<dbReference type="AlphaFoldDB" id="A0A7R7VGL9"/>
<evidence type="ECO:0000313" key="2">
    <source>
        <dbReference type="EMBL" id="BCR84387.1"/>
    </source>
</evidence>